<name>A0A1Y5XGM7_KIBAR</name>
<gene>
    <name evidence="1" type="ORF">SAMN05661093_02900</name>
</gene>
<accession>A0A1Y5XGM7</accession>
<reference evidence="1 2" key="1">
    <citation type="submission" date="2017-04" db="EMBL/GenBank/DDBJ databases">
        <authorList>
            <person name="Afonso C.L."/>
            <person name="Miller P.J."/>
            <person name="Scott M.A."/>
            <person name="Spackman E."/>
            <person name="Goraichik I."/>
            <person name="Dimitrov K.M."/>
            <person name="Suarez D.L."/>
            <person name="Swayne D.E."/>
        </authorList>
    </citation>
    <scope>NUCLEOTIDE SEQUENCE [LARGE SCALE GENOMIC DNA]</scope>
    <source>
        <strain evidence="1 2">DSM 43828</strain>
    </source>
</reference>
<dbReference type="Proteomes" id="UP000192674">
    <property type="component" value="Unassembled WGS sequence"/>
</dbReference>
<dbReference type="SUPFAM" id="SSF53254">
    <property type="entry name" value="Phosphoglycerate mutase-like"/>
    <property type="match status" value="1"/>
</dbReference>
<dbReference type="PANTHER" id="PTHR47623">
    <property type="entry name" value="OS09G0287300 PROTEIN"/>
    <property type="match status" value="1"/>
</dbReference>
<dbReference type="OrthoDB" id="9810154at2"/>
<dbReference type="AlphaFoldDB" id="A0A1Y5XGM7"/>
<organism evidence="1 2">
    <name type="scientific">Kibdelosporangium aridum</name>
    <dbReference type="NCBI Taxonomy" id="2030"/>
    <lineage>
        <taxon>Bacteria</taxon>
        <taxon>Bacillati</taxon>
        <taxon>Actinomycetota</taxon>
        <taxon>Actinomycetes</taxon>
        <taxon>Pseudonocardiales</taxon>
        <taxon>Pseudonocardiaceae</taxon>
        <taxon>Kibdelosporangium</taxon>
    </lineage>
</organism>
<dbReference type="Pfam" id="PF00300">
    <property type="entry name" value="His_Phos_1"/>
    <property type="match status" value="1"/>
</dbReference>
<evidence type="ECO:0000313" key="1">
    <source>
        <dbReference type="EMBL" id="SMC92900.1"/>
    </source>
</evidence>
<protein>
    <submittedName>
        <fullName evidence="1">Phosphohistidine phosphatase</fullName>
    </submittedName>
</protein>
<sequence>MTRKLTLLRHAKSAWPDGVPDLERPLGDRGRRDAPEVGRWLNENVPDLQLVVCSTALRARQTWDLASAELATQPEVRHHAKIYYGPLLEVVRDLPPEVTSAMLVGHNPDMEDLVELLTGTHTTFKTSTVAVVRTGLEWSDAGPNWAELITTATPRG</sequence>
<dbReference type="PANTHER" id="PTHR47623:SF1">
    <property type="entry name" value="OS09G0287300 PROTEIN"/>
    <property type="match status" value="1"/>
</dbReference>
<dbReference type="RefSeq" id="WP_084426748.1">
    <property type="nucleotide sequence ID" value="NZ_FWXV01000002.1"/>
</dbReference>
<dbReference type="InterPro" id="IPR013078">
    <property type="entry name" value="His_Pase_superF_clade-1"/>
</dbReference>
<dbReference type="CDD" id="cd07067">
    <property type="entry name" value="HP_PGM_like"/>
    <property type="match status" value="1"/>
</dbReference>
<dbReference type="EMBL" id="FWXV01000002">
    <property type="protein sequence ID" value="SMC92900.1"/>
    <property type="molecule type" value="Genomic_DNA"/>
</dbReference>
<dbReference type="InterPro" id="IPR029033">
    <property type="entry name" value="His_PPase_superfam"/>
</dbReference>
<dbReference type="SMART" id="SM00855">
    <property type="entry name" value="PGAM"/>
    <property type="match status" value="1"/>
</dbReference>
<dbReference type="Gene3D" id="3.40.50.1240">
    <property type="entry name" value="Phosphoglycerate mutase-like"/>
    <property type="match status" value="1"/>
</dbReference>
<evidence type="ECO:0000313" key="2">
    <source>
        <dbReference type="Proteomes" id="UP000192674"/>
    </source>
</evidence>
<keyword evidence="2" id="KW-1185">Reference proteome</keyword>
<proteinExistence type="predicted"/>